<dbReference type="InterPro" id="IPR042001">
    <property type="entry name" value="Sortase_F"/>
</dbReference>
<name>A0A8G1UC30_9ACTN</name>
<sequence>MSRTARRRARGAALLRVGTAGVALLCGVWLVDDGLTTSRPPAPAPPGSATSTAAPAPPALGPTAPAPAASPPAVPATTALAPSDPTRLRIPSISVDASFTPLGLDASGALGTPPVGRPDLVGWYRDAPAPGADGTAVVVGHVDDRHGPGVLYRLGLLRPGLTIAVTRQDRRTATFTVDAVRSYPKSAFPSGEVYAPTGRAELRVITCGGHYDRHTGYDSNTVVYAHLTSAT</sequence>
<evidence type="ECO:0000313" key="5">
    <source>
        <dbReference type="Proteomes" id="UP000267408"/>
    </source>
</evidence>
<evidence type="ECO:0000256" key="1">
    <source>
        <dbReference type="ARBA" id="ARBA00022801"/>
    </source>
</evidence>
<dbReference type="Proteomes" id="UP000267408">
    <property type="component" value="Unassembled WGS sequence"/>
</dbReference>
<protein>
    <submittedName>
        <fullName evidence="4">Sortase family protein</fullName>
    </submittedName>
</protein>
<dbReference type="AlphaFoldDB" id="A0A8G1UC30"/>
<dbReference type="NCBIfam" id="NF033748">
    <property type="entry name" value="class_F_sortase"/>
    <property type="match status" value="1"/>
</dbReference>
<keyword evidence="3" id="KW-0812">Transmembrane</keyword>
<dbReference type="InterPro" id="IPR023365">
    <property type="entry name" value="Sortase_dom-sf"/>
</dbReference>
<evidence type="ECO:0000256" key="3">
    <source>
        <dbReference type="SAM" id="Phobius"/>
    </source>
</evidence>
<keyword evidence="3" id="KW-0472">Membrane</keyword>
<dbReference type="SUPFAM" id="SSF63817">
    <property type="entry name" value="Sortase"/>
    <property type="match status" value="1"/>
</dbReference>
<comment type="caution">
    <text evidence="4">The sequence shown here is derived from an EMBL/GenBank/DDBJ whole genome shotgun (WGS) entry which is preliminary data.</text>
</comment>
<organism evidence="4 5">
    <name type="scientific">Kitasatospora cineracea</name>
    <dbReference type="NCBI Taxonomy" id="88074"/>
    <lineage>
        <taxon>Bacteria</taxon>
        <taxon>Bacillati</taxon>
        <taxon>Actinomycetota</taxon>
        <taxon>Actinomycetes</taxon>
        <taxon>Kitasatosporales</taxon>
        <taxon>Streptomycetaceae</taxon>
        <taxon>Kitasatospora</taxon>
    </lineage>
</organism>
<dbReference type="Pfam" id="PF04203">
    <property type="entry name" value="Sortase"/>
    <property type="match status" value="1"/>
</dbReference>
<dbReference type="InterPro" id="IPR005754">
    <property type="entry name" value="Sortase"/>
</dbReference>
<dbReference type="GO" id="GO:0016787">
    <property type="term" value="F:hydrolase activity"/>
    <property type="evidence" value="ECO:0007669"/>
    <property type="project" value="UniProtKB-KW"/>
</dbReference>
<dbReference type="CDD" id="cd05829">
    <property type="entry name" value="Sortase_F"/>
    <property type="match status" value="1"/>
</dbReference>
<feature type="region of interest" description="Disordered" evidence="2">
    <location>
        <begin position="39"/>
        <end position="87"/>
    </location>
</feature>
<feature type="transmembrane region" description="Helical" evidence="3">
    <location>
        <begin position="12"/>
        <end position="31"/>
    </location>
</feature>
<accession>A0A8G1UC30</accession>
<proteinExistence type="predicted"/>
<reference evidence="4 5" key="1">
    <citation type="submission" date="2018-11" db="EMBL/GenBank/DDBJ databases">
        <title>Sequencing the genomes of 1000 actinobacteria strains.</title>
        <authorList>
            <person name="Klenk H.-P."/>
        </authorList>
    </citation>
    <scope>NUCLEOTIDE SEQUENCE [LARGE SCALE GENOMIC DNA]</scope>
    <source>
        <strain evidence="4 5">DSM 44780</strain>
    </source>
</reference>
<dbReference type="EMBL" id="RJVJ01000002">
    <property type="protein sequence ID" value="ROR37977.1"/>
    <property type="molecule type" value="Genomic_DNA"/>
</dbReference>
<keyword evidence="3" id="KW-1133">Transmembrane helix</keyword>
<dbReference type="Gene3D" id="2.40.260.10">
    <property type="entry name" value="Sortase"/>
    <property type="match status" value="1"/>
</dbReference>
<gene>
    <name evidence="4" type="ORF">EDD39_6139</name>
</gene>
<keyword evidence="1" id="KW-0378">Hydrolase</keyword>
<evidence type="ECO:0000313" key="4">
    <source>
        <dbReference type="EMBL" id="ROR37977.1"/>
    </source>
</evidence>
<feature type="compositionally biased region" description="Pro residues" evidence="2">
    <location>
        <begin position="55"/>
        <end position="74"/>
    </location>
</feature>
<evidence type="ECO:0000256" key="2">
    <source>
        <dbReference type="SAM" id="MobiDB-lite"/>
    </source>
</evidence>